<evidence type="ECO:0000313" key="3">
    <source>
        <dbReference type="EMBL" id="KAF3321168.1"/>
    </source>
</evidence>
<feature type="region of interest" description="Disordered" evidence="1">
    <location>
        <begin position="23"/>
        <end position="63"/>
    </location>
</feature>
<accession>A0A833QD85</accession>
<protein>
    <submittedName>
        <fullName evidence="3">Protein CHAPERONE-LIKE PROTEIN OF POR1</fullName>
    </submittedName>
</protein>
<dbReference type="PANTHER" id="PTHR33372">
    <property type="match status" value="1"/>
</dbReference>
<keyword evidence="2" id="KW-0812">Transmembrane</keyword>
<dbReference type="Proteomes" id="UP000623129">
    <property type="component" value="Unassembled WGS sequence"/>
</dbReference>
<sequence>MASTPSLYRVSIISRQFPGCRSAAQPWRQRRRWSPSTSGPRRRGFLFPPPPVPAASSRADDSSAPYEMSVESALKLLGINEGATFDEILRAKNVVAASCKDDPEATAQIEAAYDTLLMQSLSQRRAGKVASSRIRYADVKPVRRAGTGPTPQWMQKAINNPPVSIVTPTNRDLGIQAGVFGTLMVFTFASGSSDLLSGPYTAPDVPGYILATGFGASLYFLAKKNVNLGKAALITVGGLVVGAVIGSTIESWLQVDVVPIFGIRSPAVVISEFILFSQLVTSLYLR</sequence>
<gene>
    <name evidence="3" type="ORF">FCM35_KLT14421</name>
</gene>
<dbReference type="GO" id="GO:0031969">
    <property type="term" value="C:chloroplast membrane"/>
    <property type="evidence" value="ECO:0007669"/>
    <property type="project" value="TreeGrafter"/>
</dbReference>
<evidence type="ECO:0000256" key="2">
    <source>
        <dbReference type="SAM" id="Phobius"/>
    </source>
</evidence>
<feature type="transmembrane region" description="Helical" evidence="2">
    <location>
        <begin position="173"/>
        <end position="193"/>
    </location>
</feature>
<feature type="transmembrane region" description="Helical" evidence="2">
    <location>
        <begin position="261"/>
        <end position="285"/>
    </location>
</feature>
<keyword evidence="4" id="KW-1185">Reference proteome</keyword>
<evidence type="ECO:0000256" key="1">
    <source>
        <dbReference type="SAM" id="MobiDB-lite"/>
    </source>
</evidence>
<comment type="caution">
    <text evidence="3">The sequence shown here is derived from an EMBL/GenBank/DDBJ whole genome shotgun (WGS) entry which is preliminary data.</text>
</comment>
<feature type="compositionally biased region" description="Low complexity" evidence="1">
    <location>
        <begin position="54"/>
        <end position="63"/>
    </location>
</feature>
<keyword evidence="2" id="KW-0472">Membrane</keyword>
<proteinExistence type="predicted"/>
<dbReference type="PANTHER" id="PTHR33372:SF10">
    <property type="entry name" value="OS03G0137300 PROTEIN"/>
    <property type="match status" value="1"/>
</dbReference>
<dbReference type="AlphaFoldDB" id="A0A833QD85"/>
<evidence type="ECO:0000313" key="4">
    <source>
        <dbReference type="Proteomes" id="UP000623129"/>
    </source>
</evidence>
<feature type="transmembrane region" description="Helical" evidence="2">
    <location>
        <begin position="231"/>
        <end position="249"/>
    </location>
</feature>
<organism evidence="3 4">
    <name type="scientific">Carex littledalei</name>
    <dbReference type="NCBI Taxonomy" id="544730"/>
    <lineage>
        <taxon>Eukaryota</taxon>
        <taxon>Viridiplantae</taxon>
        <taxon>Streptophyta</taxon>
        <taxon>Embryophyta</taxon>
        <taxon>Tracheophyta</taxon>
        <taxon>Spermatophyta</taxon>
        <taxon>Magnoliopsida</taxon>
        <taxon>Liliopsida</taxon>
        <taxon>Poales</taxon>
        <taxon>Cyperaceae</taxon>
        <taxon>Cyperoideae</taxon>
        <taxon>Cariceae</taxon>
        <taxon>Carex</taxon>
        <taxon>Carex subgen. Euthyceras</taxon>
    </lineage>
</organism>
<name>A0A833QD85_9POAL</name>
<feature type="transmembrane region" description="Helical" evidence="2">
    <location>
        <begin position="205"/>
        <end position="222"/>
    </location>
</feature>
<keyword evidence="2" id="KW-1133">Transmembrane helix</keyword>
<dbReference type="EMBL" id="SWLB01000027">
    <property type="protein sequence ID" value="KAF3321168.1"/>
    <property type="molecule type" value="Genomic_DNA"/>
</dbReference>
<dbReference type="Pfam" id="PF11833">
    <property type="entry name" value="CPP1-like"/>
    <property type="match status" value="1"/>
</dbReference>
<dbReference type="OrthoDB" id="513574at2759"/>
<reference evidence="3" key="1">
    <citation type="submission" date="2020-01" db="EMBL/GenBank/DDBJ databases">
        <title>Genome sequence of Kobresia littledalei, the first chromosome-level genome in the family Cyperaceae.</title>
        <authorList>
            <person name="Qu G."/>
        </authorList>
    </citation>
    <scope>NUCLEOTIDE SEQUENCE</scope>
    <source>
        <strain evidence="3">C.B.Clarke</strain>
        <tissue evidence="3">Leaf</tissue>
    </source>
</reference>
<dbReference type="InterPro" id="IPR021788">
    <property type="entry name" value="CPP1-like"/>
</dbReference>